<feature type="domain" description="Histidine kinase" evidence="12">
    <location>
        <begin position="1002"/>
        <end position="1226"/>
    </location>
</feature>
<feature type="domain" description="HPt" evidence="14">
    <location>
        <begin position="1561"/>
        <end position="1654"/>
    </location>
</feature>
<protein>
    <recommendedName>
        <fullName evidence="8">Virulence sensor protein BvgS</fullName>
        <ecNumber evidence="2">2.7.13.3</ecNumber>
    </recommendedName>
</protein>
<dbReference type="PRINTS" id="PR00344">
    <property type="entry name" value="BCTRLSENSOR"/>
</dbReference>
<dbReference type="InterPro" id="IPR003661">
    <property type="entry name" value="HisK_dim/P_dom"/>
</dbReference>
<comment type="function">
    <text evidence="7">Member of the two-component regulatory system BvgS/BvgA. Phosphorylates BvgA via a four-step phosphorelay in response to environmental signals.</text>
</comment>
<dbReference type="PROSITE" id="PS50110">
    <property type="entry name" value="RESPONSE_REGULATORY"/>
    <property type="match status" value="2"/>
</dbReference>
<evidence type="ECO:0000313" key="15">
    <source>
        <dbReference type="EMBL" id="MYM67669.1"/>
    </source>
</evidence>
<evidence type="ECO:0000256" key="7">
    <source>
        <dbReference type="ARBA" id="ARBA00058004"/>
    </source>
</evidence>
<evidence type="ECO:0000313" key="16">
    <source>
        <dbReference type="Proteomes" id="UP000450012"/>
    </source>
</evidence>
<proteinExistence type="predicted"/>
<dbReference type="EC" id="2.7.13.3" evidence="2"/>
<dbReference type="PANTHER" id="PTHR45339:SF5">
    <property type="entry name" value="HISTIDINE KINASE"/>
    <property type="match status" value="1"/>
</dbReference>
<dbReference type="InterPro" id="IPR011110">
    <property type="entry name" value="Reg_prop"/>
</dbReference>
<organism evidence="15 16">
    <name type="scientific">Duganella rivi</name>
    <dbReference type="NCBI Taxonomy" id="2666083"/>
    <lineage>
        <taxon>Bacteria</taxon>
        <taxon>Pseudomonadati</taxon>
        <taxon>Pseudomonadota</taxon>
        <taxon>Betaproteobacteria</taxon>
        <taxon>Burkholderiales</taxon>
        <taxon>Oxalobacteraceae</taxon>
        <taxon>Telluria group</taxon>
        <taxon>Duganella</taxon>
    </lineage>
</organism>
<feature type="domain" description="Response regulatory" evidence="13">
    <location>
        <begin position="1245"/>
        <end position="1362"/>
    </location>
</feature>
<dbReference type="Pfam" id="PF01627">
    <property type="entry name" value="Hpt"/>
    <property type="match status" value="1"/>
</dbReference>
<keyword evidence="5" id="KW-0902">Two-component regulatory system</keyword>
<dbReference type="Gene3D" id="3.30.565.10">
    <property type="entry name" value="Histidine kinase-like ATPase, C-terminal domain"/>
    <property type="match status" value="1"/>
</dbReference>
<dbReference type="InterPro" id="IPR029016">
    <property type="entry name" value="GAF-like_dom_sf"/>
</dbReference>
<dbReference type="InterPro" id="IPR036097">
    <property type="entry name" value="HisK_dim/P_sf"/>
</dbReference>
<dbReference type="Gene3D" id="3.30.450.40">
    <property type="match status" value="1"/>
</dbReference>
<dbReference type="Pfam" id="PF07494">
    <property type="entry name" value="Reg_prop"/>
    <property type="match status" value="5"/>
</dbReference>
<dbReference type="Gene3D" id="2.60.40.10">
    <property type="entry name" value="Immunoglobulins"/>
    <property type="match status" value="1"/>
</dbReference>
<dbReference type="InterPro" id="IPR003594">
    <property type="entry name" value="HATPase_dom"/>
</dbReference>
<dbReference type="SUPFAM" id="SSF55874">
    <property type="entry name" value="ATPase domain of HSP90 chaperone/DNA topoisomerase II/histidine kinase"/>
    <property type="match status" value="1"/>
</dbReference>
<dbReference type="InterPro" id="IPR036641">
    <property type="entry name" value="HPT_dom_sf"/>
</dbReference>
<dbReference type="Pfam" id="PF00512">
    <property type="entry name" value="HisKA"/>
    <property type="match status" value="1"/>
</dbReference>
<evidence type="ECO:0000256" key="4">
    <source>
        <dbReference type="ARBA" id="ARBA00022729"/>
    </source>
</evidence>
<feature type="modified residue" description="Phosphohistidine" evidence="9">
    <location>
        <position position="1600"/>
    </location>
</feature>
<dbReference type="Pfam" id="PF00072">
    <property type="entry name" value="Response_reg"/>
    <property type="match status" value="2"/>
</dbReference>
<dbReference type="GO" id="GO:0005886">
    <property type="term" value="C:plasma membrane"/>
    <property type="evidence" value="ECO:0007669"/>
    <property type="project" value="UniProtKB-SubCell"/>
</dbReference>
<comment type="caution">
    <text evidence="15">The sequence shown here is derived from an EMBL/GenBank/DDBJ whole genome shotgun (WGS) entry which is preliminary data.</text>
</comment>
<dbReference type="PROSITE" id="PS50894">
    <property type="entry name" value="HPT"/>
    <property type="match status" value="1"/>
</dbReference>
<evidence type="ECO:0000256" key="11">
    <source>
        <dbReference type="SAM" id="SignalP"/>
    </source>
</evidence>
<evidence type="ECO:0000259" key="14">
    <source>
        <dbReference type="PROSITE" id="PS50894"/>
    </source>
</evidence>
<evidence type="ECO:0000256" key="1">
    <source>
        <dbReference type="ARBA" id="ARBA00000085"/>
    </source>
</evidence>
<evidence type="ECO:0000256" key="2">
    <source>
        <dbReference type="ARBA" id="ARBA00012438"/>
    </source>
</evidence>
<dbReference type="SUPFAM" id="SSF63829">
    <property type="entry name" value="Calcium-dependent phosphotriesterase"/>
    <property type="match status" value="3"/>
</dbReference>
<name>A0A7X4GR42_9BURK</name>
<feature type="modified residue" description="4-aspartylphosphate" evidence="10">
    <location>
        <position position="1438"/>
    </location>
</feature>
<dbReference type="GO" id="GO:0005524">
    <property type="term" value="F:ATP binding"/>
    <property type="evidence" value="ECO:0007669"/>
    <property type="project" value="UniProtKB-KW"/>
</dbReference>
<dbReference type="SMART" id="SM00388">
    <property type="entry name" value="HisKA"/>
    <property type="match status" value="1"/>
</dbReference>
<dbReference type="PROSITE" id="PS50109">
    <property type="entry name" value="HIS_KIN"/>
    <property type="match status" value="1"/>
</dbReference>
<dbReference type="RefSeq" id="WP_161014247.1">
    <property type="nucleotide sequence ID" value="NZ_WWCK01000004.1"/>
</dbReference>
<reference evidence="15 16" key="1">
    <citation type="submission" date="2019-12" db="EMBL/GenBank/DDBJ databases">
        <title>Novel species isolated from a subtropical stream in China.</title>
        <authorList>
            <person name="Lu H."/>
        </authorList>
    </citation>
    <scope>NUCLEOTIDE SEQUENCE [LARGE SCALE GENOMIC DNA]</scope>
    <source>
        <strain evidence="15 16">FT55W</strain>
    </source>
</reference>
<keyword evidence="4 11" id="KW-0732">Signal</keyword>
<dbReference type="InterPro" id="IPR005467">
    <property type="entry name" value="His_kinase_dom"/>
</dbReference>
<dbReference type="InterPro" id="IPR015943">
    <property type="entry name" value="WD40/YVTN_repeat-like_dom_sf"/>
</dbReference>
<dbReference type="SMART" id="SM00387">
    <property type="entry name" value="HATPase_c"/>
    <property type="match status" value="1"/>
</dbReference>
<evidence type="ECO:0000256" key="8">
    <source>
        <dbReference type="ARBA" id="ARBA00070152"/>
    </source>
</evidence>
<accession>A0A7X4GR42</accession>
<feature type="chain" id="PRO_5031128352" description="Virulence sensor protein BvgS" evidence="11">
    <location>
        <begin position="32"/>
        <end position="1667"/>
    </location>
</feature>
<dbReference type="InterPro" id="IPR004358">
    <property type="entry name" value="Sig_transdc_His_kin-like_C"/>
</dbReference>
<dbReference type="CDD" id="cd16922">
    <property type="entry name" value="HATPase_EvgS-ArcB-TorS-like"/>
    <property type="match status" value="1"/>
</dbReference>
<dbReference type="InterPro" id="IPR011123">
    <property type="entry name" value="Y_Y_Y"/>
</dbReference>
<evidence type="ECO:0000256" key="9">
    <source>
        <dbReference type="PROSITE-ProRule" id="PRU00110"/>
    </source>
</evidence>
<keyword evidence="3 10" id="KW-0597">Phosphoprotein</keyword>
<evidence type="ECO:0000256" key="3">
    <source>
        <dbReference type="ARBA" id="ARBA00022553"/>
    </source>
</evidence>
<keyword evidence="6" id="KW-0843">Virulence</keyword>
<evidence type="ECO:0000256" key="5">
    <source>
        <dbReference type="ARBA" id="ARBA00023012"/>
    </source>
</evidence>
<dbReference type="CDD" id="cd17546">
    <property type="entry name" value="REC_hyHK_CKI1_RcsC-like"/>
    <property type="match status" value="2"/>
</dbReference>
<dbReference type="InterPro" id="IPR036890">
    <property type="entry name" value="HATPase_C_sf"/>
</dbReference>
<dbReference type="EMBL" id="WWCK01000004">
    <property type="protein sequence ID" value="MYM67669.1"/>
    <property type="molecule type" value="Genomic_DNA"/>
</dbReference>
<dbReference type="Gene3D" id="1.10.287.130">
    <property type="match status" value="1"/>
</dbReference>
<dbReference type="CDD" id="cd00082">
    <property type="entry name" value="HisKA"/>
    <property type="match status" value="1"/>
</dbReference>
<dbReference type="PANTHER" id="PTHR45339">
    <property type="entry name" value="HYBRID SIGNAL TRANSDUCTION HISTIDINE KINASE J"/>
    <property type="match status" value="1"/>
</dbReference>
<dbReference type="SUPFAM" id="SSF47226">
    <property type="entry name" value="Histidine-containing phosphotransfer domain, HPT domain"/>
    <property type="match status" value="1"/>
</dbReference>
<dbReference type="Pfam" id="PF07495">
    <property type="entry name" value="Y_Y_Y"/>
    <property type="match status" value="1"/>
</dbReference>
<dbReference type="GO" id="GO:0000155">
    <property type="term" value="F:phosphorelay sensor kinase activity"/>
    <property type="evidence" value="ECO:0007669"/>
    <property type="project" value="InterPro"/>
</dbReference>
<evidence type="ECO:0000256" key="6">
    <source>
        <dbReference type="ARBA" id="ARBA00023026"/>
    </source>
</evidence>
<keyword evidence="16" id="KW-1185">Reference proteome</keyword>
<dbReference type="InterPro" id="IPR008207">
    <property type="entry name" value="Sig_transdc_His_kin_Hpt_dom"/>
</dbReference>
<dbReference type="SMART" id="SM00448">
    <property type="entry name" value="REC"/>
    <property type="match status" value="2"/>
</dbReference>
<dbReference type="FunFam" id="3.30.565.10:FF:000010">
    <property type="entry name" value="Sensor histidine kinase RcsC"/>
    <property type="match status" value="1"/>
</dbReference>
<evidence type="ECO:0000259" key="13">
    <source>
        <dbReference type="PROSITE" id="PS50110"/>
    </source>
</evidence>
<dbReference type="Gene3D" id="3.40.50.2300">
    <property type="match status" value="2"/>
</dbReference>
<evidence type="ECO:0000259" key="12">
    <source>
        <dbReference type="PROSITE" id="PS50109"/>
    </source>
</evidence>
<comment type="catalytic activity">
    <reaction evidence="1">
        <text>ATP + protein L-histidine = ADP + protein N-phospho-L-histidine.</text>
        <dbReference type="EC" id="2.7.13.3"/>
    </reaction>
</comment>
<dbReference type="SUPFAM" id="SSF52172">
    <property type="entry name" value="CheY-like"/>
    <property type="match status" value="2"/>
</dbReference>
<sequence>MKRLLVRDLFFTSAGRTALAALALAPLLAGAAPSPWQKLAPTMFEHLVPAERGFPNPVTMSIAQDGDGFMWFATQSGLGRWDGYRMRNFYFNADDPHSLPGDFVQTLHVDRQGRLWLGTTTGGVAMYDKLTERFVRYPAGPSGLSSPAISALANDARGGIWVGTAAGLDYIDTMRGGAIGHFPRDASAAGGARSNQIRALAMDAAGDLWIGSNAGLARRDASTGRVEDLPIANGNSDAVLSLSSSGAGEVVFGTLKSGIGIARAGDGARLLAIDQVKDAGNAMVLALVETVPGTWWAATYGSGIIEFDTSGHGRRIVHRPAISISLANDRVAAIWRDHSGLVWVANERGVNIHNPANRTVDTILDGVGLPEISAFAFMSDSGGRLWVALGDQGIDLIAADGSRTAGLRPDPASPETALPKRLVLGLAEAEPQEAWIATALGLYHTSGKGSRVSRVPLPLGDPYPRIGAIVRVGEVLWLGVPTGLMRYDLRSRSAEVYGQGAPELGGLSDSRITALRAAPDGALWVGTRHGLNRFDPATGRAEQILPGAAYPNSLPNSIVSTIAFDQQGRLWVGSLNNGIGILDGRNADGTRRFHRLDTSHKLPSNSIAALHPDQDGRMWASTSDGVTAIDTATLRVNTLDRPAGLVFQPYIVGAVGQTAGGDLVFGTSGGYVVVQPKLPQPWRYQPPLVVSSVLLDRDTVAPAPLMVAGAPPLAIPSGTRKVEVEVASLDFSASARNRYAFRLDGYDKDWVEADASRRTATYANVPPGRYRLHMRGSNRDGAWSPHELSMELHFLPAWYQTWWARLGATLAILASAWGVYRWRVRNLQQQVYSRTLHLERVHAIVKSINDELDFDALLHTILRESSAIGEVGVAYALICEAPGGPLALRASWGHDALPSARAGMSLAAAQAQFVDAATVIAPDMFLKQSSMLAVRIRVEQQVQGYLVFKQSTPFARKELEMFKALKEPFVSAFQKASAISAIQRARADAEASTRAKSEFLANISHEIRTPMNAILGFAGLGTHLDLAAKPHDYFTKIGRAGQNLLNIIDDVLDFAKIESGKLELEAVPFDLAETLAQIADLFSWRAAEKGLELLAWATPEVPLRLVGDPLRLNQVLVNLVGNALKFTARGHIGLRVELAEPIGAADAPVRLRFTVQDTGVGISAEQQARLFRAFSQADASTTRLYGGTGLGLAISQQLVQAMGGVIGIDSKPDHGSSFHFELTVHRQQGAQPVPSPLPAEAEGKHILVIDDNAMLRDMLERQLRSDGFQVQSVASGGAALDYLARQPADLVLVDWDLPGANGADVARRIHAEAAHAQLPLVLMMTEFTREPAAQAAAQAGIVATLVKPLQPRPLLEAVLVGLGLALPARPASAALPQLSEMAQRIAGARVLVVDDNVINQQVAREVLLRASVQVELAGSGVEAVQMVDLQSYDAVLMDIQMPGMDGYEATARIRSKPQHAQLPLIAMTAHAVAGFRESSLGMGMNDYVTKPIDPERLFSVLAEQLLRKQSSVLDELAAAATRPAPAAPPPASAPIASAPAITVAALPGVDMEAVLARLGGNRQLLAMLLDRFVQDFESSPQRLLAAIEAGAYEQAALLVHKVRGAAGNLSMQELHTAAGDLEQLLLSPHHARSEDALAAFGAALETVLDGIQALDRSAPDQIASVSP</sequence>
<dbReference type="InterPro" id="IPR013783">
    <property type="entry name" value="Ig-like_fold"/>
</dbReference>
<feature type="domain" description="Response regulatory" evidence="13">
    <location>
        <begin position="1389"/>
        <end position="1505"/>
    </location>
</feature>
<dbReference type="SUPFAM" id="SSF47384">
    <property type="entry name" value="Homodimeric domain of signal transducing histidine kinase"/>
    <property type="match status" value="1"/>
</dbReference>
<dbReference type="InterPro" id="IPR001789">
    <property type="entry name" value="Sig_transdc_resp-reg_receiver"/>
</dbReference>
<dbReference type="Gene3D" id="1.20.120.160">
    <property type="entry name" value="HPT domain"/>
    <property type="match status" value="1"/>
</dbReference>
<gene>
    <name evidence="15" type="ORF">GTP45_12605</name>
</gene>
<dbReference type="Gene3D" id="2.130.10.10">
    <property type="entry name" value="YVTN repeat-like/Quinoprotein amine dehydrogenase"/>
    <property type="match status" value="4"/>
</dbReference>
<feature type="modified residue" description="4-aspartylphosphate" evidence="10">
    <location>
        <position position="1294"/>
    </location>
</feature>
<dbReference type="InterPro" id="IPR011006">
    <property type="entry name" value="CheY-like_superfamily"/>
</dbReference>
<evidence type="ECO:0000256" key="10">
    <source>
        <dbReference type="PROSITE-ProRule" id="PRU00169"/>
    </source>
</evidence>
<feature type="signal peptide" evidence="11">
    <location>
        <begin position="1"/>
        <end position="31"/>
    </location>
</feature>
<dbReference type="Proteomes" id="UP000450012">
    <property type="component" value="Unassembled WGS sequence"/>
</dbReference>
<dbReference type="Pfam" id="PF02518">
    <property type="entry name" value="HATPase_c"/>
    <property type="match status" value="1"/>
</dbReference>